<keyword evidence="7 8" id="KW-0233">DNA recombination</keyword>
<dbReference type="GeneID" id="93207232"/>
<comment type="function">
    <text evidence="8">SbcCD cleaves DNA hairpin structures. These structures can inhibit DNA replication and are intermediates in certain DNA recombination reactions. The complex acts as a 3'-&gt;5' double strand exonuclease that can open hairpins. It also has a 5' single-strand endonuclease activity.</text>
</comment>
<accession>A0A2X4NFZ3</accession>
<dbReference type="GO" id="GO:0004519">
    <property type="term" value="F:endonuclease activity"/>
    <property type="evidence" value="ECO:0007669"/>
    <property type="project" value="UniProtKB-KW"/>
</dbReference>
<proteinExistence type="inferred from homology"/>
<gene>
    <name evidence="8 9" type="primary">sbcD</name>
    <name evidence="9" type="ORF">FOC49_07325</name>
</gene>
<dbReference type="InterPro" id="IPR029052">
    <property type="entry name" value="Metallo-depent_PP-like"/>
</dbReference>
<dbReference type="Gene3D" id="3.60.21.10">
    <property type="match status" value="1"/>
</dbReference>
<comment type="subunit">
    <text evidence="2 8">Heterodimer of SbcC and SbcD.</text>
</comment>
<keyword evidence="8" id="KW-0235">DNA replication</keyword>
<protein>
    <recommendedName>
        <fullName evidence="3 8">Nuclease SbcCD subunit D</fullName>
    </recommendedName>
</protein>
<dbReference type="OrthoDB" id="9773856at2"/>
<dbReference type="Pfam" id="PF12320">
    <property type="entry name" value="SbcD_C"/>
    <property type="match status" value="1"/>
</dbReference>
<dbReference type="RefSeq" id="WP_004632418.1">
    <property type="nucleotide sequence ID" value="NZ_CP046314.1"/>
</dbReference>
<dbReference type="Proteomes" id="UP000425411">
    <property type="component" value="Chromosome"/>
</dbReference>
<keyword evidence="10" id="KW-1185">Reference proteome</keyword>
<evidence type="ECO:0000256" key="2">
    <source>
        <dbReference type="ARBA" id="ARBA00011322"/>
    </source>
</evidence>
<dbReference type="PANTHER" id="PTHR30337:SF0">
    <property type="entry name" value="NUCLEASE SBCCD SUBUNIT D"/>
    <property type="match status" value="1"/>
</dbReference>
<evidence type="ECO:0000256" key="7">
    <source>
        <dbReference type="ARBA" id="ARBA00023172"/>
    </source>
</evidence>
<evidence type="ECO:0000313" key="9">
    <source>
        <dbReference type="EMBL" id="QGS09700.1"/>
    </source>
</evidence>
<evidence type="ECO:0000313" key="10">
    <source>
        <dbReference type="Proteomes" id="UP000425411"/>
    </source>
</evidence>
<sequence>MKFIHTADWHIGRKLQQVDLLDDQEFVLNNLIEEIKEQDLDFIIIAGDLYDRSVPSREATTLLQELLIKINIECDLPIFAISGNHDSRERLAVGQAWFSKHNFYLATQLEDVFHKFQYKDADIYLLPYFEPYEAKVYFEDDKLTTHHTATKRVIDEIYKNIDESRINILVAHTFVAGADPTDSEREISIGTVENVGVNVFEKFDYVALGHLHNPNALNEERIKYSGSPLAYSFSESNQQKGVRLIELTKENFDDRFIPIKQKRKMHNIVADYDEIFSKEYREKFDTENDYFSMELGKLEGVTDPMPRIKEFYPNTLLLKSKAKRLDSSKNSVNKEMLKKNPLELIESFYEEQVLDTLTSTQREVLEQIIGEVEQDETN</sequence>
<evidence type="ECO:0000256" key="5">
    <source>
        <dbReference type="ARBA" id="ARBA00022801"/>
    </source>
</evidence>
<dbReference type="InterPro" id="IPR041796">
    <property type="entry name" value="Mre11_N"/>
</dbReference>
<keyword evidence="5 8" id="KW-0378">Hydrolase</keyword>
<dbReference type="GO" id="GO:0006310">
    <property type="term" value="P:DNA recombination"/>
    <property type="evidence" value="ECO:0007669"/>
    <property type="project" value="UniProtKB-KW"/>
</dbReference>
<evidence type="ECO:0000256" key="3">
    <source>
        <dbReference type="ARBA" id="ARBA00013365"/>
    </source>
</evidence>
<evidence type="ECO:0000256" key="1">
    <source>
        <dbReference type="ARBA" id="ARBA00010555"/>
    </source>
</evidence>
<keyword evidence="8" id="KW-0255">Endonuclease</keyword>
<dbReference type="CDD" id="cd00840">
    <property type="entry name" value="MPP_Mre11_N"/>
    <property type="match status" value="1"/>
</dbReference>
<dbReference type="InterPro" id="IPR004843">
    <property type="entry name" value="Calcineurin-like_PHP"/>
</dbReference>
<dbReference type="InterPro" id="IPR026843">
    <property type="entry name" value="SbcD_C"/>
</dbReference>
<dbReference type="Pfam" id="PF00149">
    <property type="entry name" value="Metallophos"/>
    <property type="match status" value="1"/>
</dbReference>
<evidence type="ECO:0000256" key="6">
    <source>
        <dbReference type="ARBA" id="ARBA00022839"/>
    </source>
</evidence>
<dbReference type="AlphaFoldDB" id="A0A2X4NFZ3"/>
<keyword evidence="4 8" id="KW-0540">Nuclease</keyword>
<dbReference type="EMBL" id="CP046314">
    <property type="protein sequence ID" value="QGS09700.1"/>
    <property type="molecule type" value="Genomic_DNA"/>
</dbReference>
<reference evidence="9 10" key="1">
    <citation type="submission" date="2019-11" db="EMBL/GenBank/DDBJ databases">
        <title>FDA dAtabase for Regulatory Grade micrObial Sequences (FDA-ARGOS): Supporting development and validation of Infectious Disease Dx tests.</title>
        <authorList>
            <person name="Turner S."/>
            <person name="Byrd R."/>
            <person name="Tallon L."/>
            <person name="Sadzewicz L."/>
            <person name="Vavikolanu K."/>
            <person name="Mehta A."/>
            <person name="Aluvathingal J."/>
            <person name="Nadendla S."/>
            <person name="Myers T."/>
            <person name="Yan Y."/>
            <person name="Sichtig H."/>
        </authorList>
    </citation>
    <scope>NUCLEOTIDE SEQUENCE [LARGE SCALE GENOMIC DNA]</scope>
    <source>
        <strain evidence="9 10">FDAARGOS_741</strain>
    </source>
</reference>
<name>A0A2X4NFZ3_9BACL</name>
<dbReference type="SUPFAM" id="SSF56300">
    <property type="entry name" value="Metallo-dependent phosphatases"/>
    <property type="match status" value="1"/>
</dbReference>
<dbReference type="InterPro" id="IPR004593">
    <property type="entry name" value="SbcD"/>
</dbReference>
<dbReference type="GO" id="GO:0006260">
    <property type="term" value="P:DNA replication"/>
    <property type="evidence" value="ECO:0007669"/>
    <property type="project" value="UniProtKB-KW"/>
</dbReference>
<dbReference type="GO" id="GO:0008408">
    <property type="term" value="F:3'-5' exonuclease activity"/>
    <property type="evidence" value="ECO:0007669"/>
    <property type="project" value="InterPro"/>
</dbReference>
<dbReference type="InterPro" id="IPR050535">
    <property type="entry name" value="DNA_Repair-Maintenance_Comp"/>
</dbReference>
<dbReference type="NCBIfam" id="TIGR00619">
    <property type="entry name" value="sbcd"/>
    <property type="match status" value="1"/>
</dbReference>
<keyword evidence="6 8" id="KW-0269">Exonuclease</keyword>
<dbReference type="PANTHER" id="PTHR30337">
    <property type="entry name" value="COMPONENT OF ATP-DEPENDENT DSDNA EXONUCLEASE"/>
    <property type="match status" value="1"/>
</dbReference>
<evidence type="ECO:0000256" key="4">
    <source>
        <dbReference type="ARBA" id="ARBA00022722"/>
    </source>
</evidence>
<organism evidence="9 10">
    <name type="scientific">Gemella morbillorum</name>
    <dbReference type="NCBI Taxonomy" id="29391"/>
    <lineage>
        <taxon>Bacteria</taxon>
        <taxon>Bacillati</taxon>
        <taxon>Bacillota</taxon>
        <taxon>Bacilli</taxon>
        <taxon>Bacillales</taxon>
        <taxon>Gemellaceae</taxon>
        <taxon>Gemella</taxon>
    </lineage>
</organism>
<evidence type="ECO:0000256" key="8">
    <source>
        <dbReference type="RuleBase" id="RU363069"/>
    </source>
</evidence>
<comment type="similarity">
    <text evidence="1 8">Belongs to the SbcD family.</text>
</comment>